<dbReference type="InterPro" id="IPR015915">
    <property type="entry name" value="Kelch-typ_b-propeller"/>
</dbReference>
<dbReference type="InterPro" id="IPR000210">
    <property type="entry name" value="BTB/POZ_dom"/>
</dbReference>
<dbReference type="SMART" id="SM00612">
    <property type="entry name" value="Kelch"/>
    <property type="match status" value="5"/>
</dbReference>
<dbReference type="InterPro" id="IPR006652">
    <property type="entry name" value="Kelch_1"/>
</dbReference>
<dbReference type="SMART" id="SM00225">
    <property type="entry name" value="BTB"/>
    <property type="match status" value="1"/>
</dbReference>
<dbReference type="RefSeq" id="XP_006812423.1">
    <property type="nucleotide sequence ID" value="XM_006812360.1"/>
</dbReference>
<keyword evidence="2" id="KW-0677">Repeat</keyword>
<evidence type="ECO:0000256" key="2">
    <source>
        <dbReference type="ARBA" id="ARBA00022737"/>
    </source>
</evidence>
<dbReference type="InterPro" id="IPR017096">
    <property type="entry name" value="BTB-kelch_protein"/>
</dbReference>
<dbReference type="Gene3D" id="3.30.710.10">
    <property type="entry name" value="Potassium Channel Kv1.1, Chain A"/>
    <property type="match status" value="1"/>
</dbReference>
<keyword evidence="4" id="KW-1185">Reference proteome</keyword>
<dbReference type="SUPFAM" id="SSF117281">
    <property type="entry name" value="Kelch motif"/>
    <property type="match status" value="1"/>
</dbReference>
<dbReference type="Pfam" id="PF07707">
    <property type="entry name" value="BACK"/>
    <property type="match status" value="1"/>
</dbReference>
<dbReference type="Gene3D" id="1.25.40.420">
    <property type="match status" value="1"/>
</dbReference>
<dbReference type="SMART" id="SM00875">
    <property type="entry name" value="BACK"/>
    <property type="match status" value="1"/>
</dbReference>
<dbReference type="PIRSF" id="PIRSF037037">
    <property type="entry name" value="Kelch-like_protein_gigaxonin"/>
    <property type="match status" value="1"/>
</dbReference>
<dbReference type="InterPro" id="IPR011705">
    <property type="entry name" value="BACK"/>
</dbReference>
<name>A0ABM0LXD2_SACKO</name>
<dbReference type="PROSITE" id="PS50097">
    <property type="entry name" value="BTB"/>
    <property type="match status" value="1"/>
</dbReference>
<dbReference type="InterPro" id="IPR011333">
    <property type="entry name" value="SKP1/BTB/POZ_sf"/>
</dbReference>
<organism evidence="4 5">
    <name type="scientific">Saccoglossus kowalevskii</name>
    <name type="common">Acorn worm</name>
    <dbReference type="NCBI Taxonomy" id="10224"/>
    <lineage>
        <taxon>Eukaryota</taxon>
        <taxon>Metazoa</taxon>
        <taxon>Hemichordata</taxon>
        <taxon>Enteropneusta</taxon>
        <taxon>Harrimaniidae</taxon>
        <taxon>Saccoglossus</taxon>
    </lineage>
</organism>
<evidence type="ECO:0000259" key="3">
    <source>
        <dbReference type="PROSITE" id="PS50097"/>
    </source>
</evidence>
<dbReference type="Pfam" id="PF00651">
    <property type="entry name" value="BTB"/>
    <property type="match status" value="1"/>
</dbReference>
<accession>A0ABM0LXD2</accession>
<dbReference type="GeneID" id="100377360"/>
<dbReference type="PANTHER" id="PTHR24412:SF272">
    <property type="entry name" value="KELCH-LIKE PROTEIN DIABLO"/>
    <property type="match status" value="1"/>
</dbReference>
<gene>
    <name evidence="5" type="primary">LOC100377360</name>
</gene>
<protein>
    <submittedName>
        <fullName evidence="5">Kelch-like protein 24-like</fullName>
    </submittedName>
</protein>
<dbReference type="Pfam" id="PF01344">
    <property type="entry name" value="Kelch_1"/>
    <property type="match status" value="1"/>
</dbReference>
<feature type="domain" description="BTB" evidence="3">
    <location>
        <begin position="49"/>
        <end position="116"/>
    </location>
</feature>
<dbReference type="PANTHER" id="PTHR24412">
    <property type="entry name" value="KELCH PROTEIN"/>
    <property type="match status" value="1"/>
</dbReference>
<sequence>MNSLLGPLPLMPGEPTTALKPNIYEFTEESHRVSAFRELQQMRERQLFTDVILRVDNVEFYCHRNVLAATSSYFMSMFSSDLKEKTENHITIQDIKSESMNLILGYAYTSKVVITEQNVQSLLEAANLFQIIPVRDACAEFLEKQLDMHNCLGIHHFADRYSCQELCEKAWHFSLENFPEVCGHSEIQLLQKDEILEYLSCDELHIEKEDSVFETMIRWVQYDPKNRLKHLPELLEQLRINLLSSRYLLEVILRNEYVTTSEVFDKFMAVTKKYRSKKTNLITPPRMRARLQSNIVIVGGVGIGNSKVMEVYSYEPAQQTWSLLTKLPKHSDSVYSVTSLGNDIYVTGLQGKVSMYSIKRNKWFESAPMNQPRHRHASTSLDGYVYVVGGYDGASRLSSTERFDPKNNNWEQVKSLLEAVSSPGIVTCDGKIYVLGGVTSNDIATDKVQCYDPKTDNWTLVAPMPHCLACISVEVLRGCIYVVGCVSKIVHCYNPETDSWRQVECMNSQRASCAATVCNGKLYVTGGESQPNSPVDTMECYDPVTNVWTVLPTLPYSVKLQGCVTVSKKTTSLESSVATLLLPH</sequence>
<proteinExistence type="predicted"/>
<dbReference type="Gene3D" id="2.120.10.80">
    <property type="entry name" value="Kelch-type beta propeller"/>
    <property type="match status" value="1"/>
</dbReference>
<dbReference type="Proteomes" id="UP000694865">
    <property type="component" value="Unplaced"/>
</dbReference>
<evidence type="ECO:0000313" key="5">
    <source>
        <dbReference type="RefSeq" id="XP_006812423.1"/>
    </source>
</evidence>
<evidence type="ECO:0000313" key="4">
    <source>
        <dbReference type="Proteomes" id="UP000694865"/>
    </source>
</evidence>
<evidence type="ECO:0000256" key="1">
    <source>
        <dbReference type="ARBA" id="ARBA00022441"/>
    </source>
</evidence>
<dbReference type="Pfam" id="PF24681">
    <property type="entry name" value="Kelch_KLHDC2_KLHL20_DRC7"/>
    <property type="match status" value="1"/>
</dbReference>
<reference evidence="5" key="1">
    <citation type="submission" date="2025-08" db="UniProtKB">
        <authorList>
            <consortium name="RefSeq"/>
        </authorList>
    </citation>
    <scope>IDENTIFICATION</scope>
    <source>
        <tissue evidence="5">Testes</tissue>
    </source>
</reference>
<dbReference type="SUPFAM" id="SSF54695">
    <property type="entry name" value="POZ domain"/>
    <property type="match status" value="1"/>
</dbReference>
<keyword evidence="1" id="KW-0880">Kelch repeat</keyword>